<proteinExistence type="predicted"/>
<protein>
    <recommendedName>
        <fullName evidence="3">DUF4410 domain-containing protein</fullName>
    </recommendedName>
</protein>
<keyword evidence="2" id="KW-1185">Reference proteome</keyword>
<gene>
    <name evidence="1" type="ORF">THSYN_31295</name>
</gene>
<evidence type="ECO:0008006" key="3">
    <source>
        <dbReference type="Google" id="ProtNLM"/>
    </source>
</evidence>
<name>A0A2K8UJR4_9GAMM</name>
<sequence length="216" mass="23682">MIFRISAAIFGFVLITVLLAGCTPSQVLSESDRQAIRRVRVSPELKFSETFTVYHALPSGISLIAKTDGAIGGGLHGEKRGQAEIEAAMRERSIDVGAIFYQEFQAQLEASGAFEVANRGEEYDATIALEIDAYGLMIGLTFAPPLYPILSVKATMTSRDGRVIWRQSAGVRPNTGKNKTGYRIDEYIADPERLREVFQNALRLAAQSLVEKLPAK</sequence>
<dbReference type="Proteomes" id="UP000232638">
    <property type="component" value="Plasmid pTs485"/>
</dbReference>
<accession>A0A2K8UJR4</accession>
<dbReference type="KEGG" id="tsy:THSYN_31295"/>
<evidence type="ECO:0000313" key="1">
    <source>
        <dbReference type="EMBL" id="AUB85411.1"/>
    </source>
</evidence>
<reference evidence="1 2" key="1">
    <citation type="submission" date="2017-03" db="EMBL/GenBank/DDBJ databases">
        <title>Complete genome sequence of Candidatus 'Thiodictyon syntrophicum' sp. nov. strain Cad16T, a photolithoautotroph purple sulfur bacterium isolated from an alpine meromictic lake.</title>
        <authorList>
            <person name="Luedin S.M."/>
            <person name="Pothier J.F."/>
            <person name="Danza F."/>
            <person name="Storelli N."/>
            <person name="Wittwer M."/>
            <person name="Tonolla M."/>
        </authorList>
    </citation>
    <scope>NUCLEOTIDE SEQUENCE [LARGE SCALE GENOMIC DNA]</scope>
    <source>
        <strain evidence="1 2">Cad16T</strain>
        <plasmid evidence="2">Plasmid pts485</plasmid>
    </source>
</reference>
<dbReference type="EMBL" id="CP020372">
    <property type="protein sequence ID" value="AUB85411.1"/>
    <property type="molecule type" value="Genomic_DNA"/>
</dbReference>
<geneLocation type="plasmid" evidence="2">
    <name>pts485</name>
</geneLocation>
<dbReference type="PROSITE" id="PS51257">
    <property type="entry name" value="PROKAR_LIPOPROTEIN"/>
    <property type="match status" value="1"/>
</dbReference>
<organism evidence="1 2">
    <name type="scientific">Candidatus Thiodictyon syntrophicum</name>
    <dbReference type="NCBI Taxonomy" id="1166950"/>
    <lineage>
        <taxon>Bacteria</taxon>
        <taxon>Pseudomonadati</taxon>
        <taxon>Pseudomonadota</taxon>
        <taxon>Gammaproteobacteria</taxon>
        <taxon>Chromatiales</taxon>
        <taxon>Chromatiaceae</taxon>
        <taxon>Thiodictyon</taxon>
    </lineage>
</organism>
<dbReference type="AlphaFoldDB" id="A0A2K8UJR4"/>
<evidence type="ECO:0000313" key="2">
    <source>
        <dbReference type="Proteomes" id="UP000232638"/>
    </source>
</evidence>
<keyword evidence="1" id="KW-0614">Plasmid</keyword>